<comment type="similarity">
    <text evidence="1 4">Belongs to the pseudouridine synthase TruD family.</text>
</comment>
<name>A0ABQ3AYK7_9GAMM</name>
<dbReference type="InterPro" id="IPR020103">
    <property type="entry name" value="PsdUridine_synth_cat_dom_sf"/>
</dbReference>
<dbReference type="HAMAP" id="MF_01082">
    <property type="entry name" value="TruD"/>
    <property type="match status" value="1"/>
</dbReference>
<organism evidence="6 7">
    <name type="scientific">Cellvibrio zantedeschiae</name>
    <dbReference type="NCBI Taxonomy" id="1237077"/>
    <lineage>
        <taxon>Bacteria</taxon>
        <taxon>Pseudomonadati</taxon>
        <taxon>Pseudomonadota</taxon>
        <taxon>Gammaproteobacteria</taxon>
        <taxon>Cellvibrionales</taxon>
        <taxon>Cellvibrionaceae</taxon>
        <taxon>Cellvibrio</taxon>
    </lineage>
</organism>
<evidence type="ECO:0000259" key="5">
    <source>
        <dbReference type="PROSITE" id="PS50984"/>
    </source>
</evidence>
<dbReference type="Pfam" id="PF01142">
    <property type="entry name" value="TruD"/>
    <property type="match status" value="1"/>
</dbReference>
<keyword evidence="7" id="KW-1185">Reference proteome</keyword>
<evidence type="ECO:0000256" key="1">
    <source>
        <dbReference type="ARBA" id="ARBA00007953"/>
    </source>
</evidence>
<dbReference type="SUPFAM" id="SSF55120">
    <property type="entry name" value="Pseudouridine synthase"/>
    <property type="match status" value="1"/>
</dbReference>
<evidence type="ECO:0000313" key="7">
    <source>
        <dbReference type="Proteomes" id="UP000619761"/>
    </source>
</evidence>
<dbReference type="PANTHER" id="PTHR47811:SF1">
    <property type="entry name" value="TRNA PSEUDOURIDINE SYNTHASE D"/>
    <property type="match status" value="1"/>
</dbReference>
<evidence type="ECO:0000256" key="2">
    <source>
        <dbReference type="ARBA" id="ARBA00022694"/>
    </source>
</evidence>
<keyword evidence="2 4" id="KW-0819">tRNA processing</keyword>
<feature type="domain" description="TRUD" evidence="5">
    <location>
        <begin position="160"/>
        <end position="281"/>
    </location>
</feature>
<dbReference type="InterPro" id="IPR020119">
    <property type="entry name" value="PsdUridine_synth_TruD_CS"/>
</dbReference>
<dbReference type="PANTHER" id="PTHR47811">
    <property type="entry name" value="TRNA PSEUDOURIDINE SYNTHASE D"/>
    <property type="match status" value="1"/>
</dbReference>
<gene>
    <name evidence="4 6" type="primary">truD</name>
    <name evidence="6" type="ORF">GCM10011613_12050</name>
</gene>
<dbReference type="EC" id="5.4.99.27" evidence="4"/>
<feature type="active site" description="Nucleophile" evidence="4">
    <location>
        <position position="82"/>
    </location>
</feature>
<dbReference type="EMBL" id="BMYZ01000001">
    <property type="protein sequence ID" value="GGY69318.1"/>
    <property type="molecule type" value="Genomic_DNA"/>
</dbReference>
<dbReference type="RefSeq" id="WP_189416734.1">
    <property type="nucleotide sequence ID" value="NZ_BMYZ01000001.1"/>
</dbReference>
<dbReference type="PROSITE" id="PS50984">
    <property type="entry name" value="TRUD"/>
    <property type="match status" value="1"/>
</dbReference>
<dbReference type="Proteomes" id="UP000619761">
    <property type="component" value="Unassembled WGS sequence"/>
</dbReference>
<dbReference type="PROSITE" id="PS01268">
    <property type="entry name" value="UPF0024"/>
    <property type="match status" value="1"/>
</dbReference>
<dbReference type="InterPro" id="IPR050170">
    <property type="entry name" value="TruD_pseudoU_synthase"/>
</dbReference>
<keyword evidence="3 4" id="KW-0413">Isomerase</keyword>
<dbReference type="InterPro" id="IPR011760">
    <property type="entry name" value="PsdUridine_synth_TruD_insert"/>
</dbReference>
<dbReference type="InterPro" id="IPR042214">
    <property type="entry name" value="TruD_catalytic"/>
</dbReference>
<evidence type="ECO:0000256" key="4">
    <source>
        <dbReference type="HAMAP-Rule" id="MF_01082"/>
    </source>
</evidence>
<accession>A0ABQ3AYK7</accession>
<evidence type="ECO:0000313" key="6">
    <source>
        <dbReference type="EMBL" id="GGY69318.1"/>
    </source>
</evidence>
<dbReference type="CDD" id="cd02575">
    <property type="entry name" value="PseudoU_synth_EcTruD"/>
    <property type="match status" value="1"/>
</dbReference>
<dbReference type="InterPro" id="IPR001656">
    <property type="entry name" value="PsdUridine_synth_TruD"/>
</dbReference>
<protein>
    <recommendedName>
        <fullName evidence="4">tRNA pseudouridine synthase D</fullName>
        <ecNumber evidence="4">5.4.99.27</ecNumber>
    </recommendedName>
    <alternativeName>
        <fullName evidence="4">tRNA pseudouridine(13) synthase</fullName>
    </alternativeName>
    <alternativeName>
        <fullName evidence="4">tRNA pseudouridylate synthase D</fullName>
    </alternativeName>
    <alternativeName>
        <fullName evidence="4">tRNA-uridine isomerase D</fullName>
    </alternativeName>
</protein>
<reference evidence="7" key="1">
    <citation type="journal article" date="2019" name="Int. J. Syst. Evol. Microbiol.">
        <title>The Global Catalogue of Microorganisms (GCM) 10K type strain sequencing project: providing services to taxonomists for standard genome sequencing and annotation.</title>
        <authorList>
            <consortium name="The Broad Institute Genomics Platform"/>
            <consortium name="The Broad Institute Genome Sequencing Center for Infectious Disease"/>
            <person name="Wu L."/>
            <person name="Ma J."/>
        </authorList>
    </citation>
    <scope>NUCLEOTIDE SEQUENCE [LARGE SCALE GENOMIC DNA]</scope>
    <source>
        <strain evidence="7">KCTC 32239</strain>
    </source>
</reference>
<comment type="function">
    <text evidence="4">Responsible for synthesis of pseudouridine from uracil-13 in transfer RNAs.</text>
</comment>
<comment type="caution">
    <text evidence="6">The sequence shown here is derived from an EMBL/GenBank/DDBJ whole genome shotgun (WGS) entry which is preliminary data.</text>
</comment>
<proteinExistence type="inferred from homology"/>
<comment type="catalytic activity">
    <reaction evidence="4">
        <text>uridine(13) in tRNA = pseudouridine(13) in tRNA</text>
        <dbReference type="Rhea" id="RHEA:42540"/>
        <dbReference type="Rhea" id="RHEA-COMP:10105"/>
        <dbReference type="Rhea" id="RHEA-COMP:10106"/>
        <dbReference type="ChEBI" id="CHEBI:65314"/>
        <dbReference type="ChEBI" id="CHEBI:65315"/>
        <dbReference type="EC" id="5.4.99.27"/>
    </reaction>
</comment>
<sequence>MQSNFSLDFPYAYGQPEVTANFRVEPEDFQVDENLGFAPIGEGEHVYLHIWKRGENTAWVAEKIAELAQVQVMDVGYCGRKDRHAVTTQWFSIYLPKKELEPAWSALNSEYIKILSIGRHQHKLRRGDHDTNSFIIRLRNLAPVDKTALEQKIEKIFAQGVPNYYGEQRFGRNGNNLPEAQAILVEGKRIRDKQKRGLILSAARSYLFNQVLAARICANNWQALLEGEPQTYPSAPLWGRGRSAATGEALQLEKTTLEPWADWCNGLEHAGLSQERRTLMLKPEATSWRWIDNDLEVSFKLGSGEFATTILRELAILQSAIKTEPASV</sequence>
<dbReference type="Gene3D" id="3.30.2350.20">
    <property type="entry name" value="TruD, catalytic domain"/>
    <property type="match status" value="2"/>
</dbReference>
<evidence type="ECO:0000256" key="3">
    <source>
        <dbReference type="ARBA" id="ARBA00023235"/>
    </source>
</evidence>